<dbReference type="GO" id="GO:0004674">
    <property type="term" value="F:protein serine/threonine kinase activity"/>
    <property type="evidence" value="ECO:0007669"/>
    <property type="project" value="TreeGrafter"/>
</dbReference>
<reference evidence="6 7" key="1">
    <citation type="submission" date="2018-08" db="EMBL/GenBank/DDBJ databases">
        <title>A genome reference for cultivated species of the human gut microbiota.</title>
        <authorList>
            <person name="Zou Y."/>
            <person name="Xue W."/>
            <person name="Luo G."/>
        </authorList>
    </citation>
    <scope>NUCLEOTIDE SEQUENCE [LARGE SCALE GENOMIC DNA]</scope>
    <source>
        <strain evidence="6 7">AF22-21</strain>
    </source>
</reference>
<dbReference type="Pfam" id="PF13657">
    <property type="entry name" value="Couple_hipA"/>
    <property type="match status" value="1"/>
</dbReference>
<dbReference type="OrthoDB" id="9805913at2"/>
<protein>
    <submittedName>
        <fullName evidence="6">Type II toxin-antitoxin system HipA family toxin</fullName>
    </submittedName>
</protein>
<evidence type="ECO:0000259" key="5">
    <source>
        <dbReference type="Pfam" id="PF13657"/>
    </source>
</evidence>
<dbReference type="AlphaFoldDB" id="A0A3R5WM77"/>
<dbReference type="Pfam" id="PF07804">
    <property type="entry name" value="HipA_C"/>
    <property type="match status" value="1"/>
</dbReference>
<dbReference type="PANTHER" id="PTHR37419:SF1">
    <property type="entry name" value="SERINE_THREONINE-PROTEIN KINASE TOXIN HIPA"/>
    <property type="match status" value="1"/>
</dbReference>
<dbReference type="PANTHER" id="PTHR37419">
    <property type="entry name" value="SERINE/THREONINE-PROTEIN KINASE TOXIN HIPA"/>
    <property type="match status" value="1"/>
</dbReference>
<dbReference type="Gene3D" id="1.10.1070.20">
    <property type="match status" value="1"/>
</dbReference>
<sequence>MRNLGVWIEIGGLQTYVGRIIGEKEEDARFSYAEEYLSGNIARPISIHLPLSENAFSVDDTRNFFEGLLPEGFTRRCVAGLLHTDANNYLSLLAGLGNECLGAIKITDENNEVVNADYQKLTIDEVSQLAREGAMETAELVTKSHLALTGASGKVGLYYDENNKDWYLPKGSAPSTYIVKQSHVRLDGIVTNEQLCMMTAGNMGIEIPESFIVNVGDGRDEEVLLATKRYDRAIKDGLKKINGLSVPYRLHQEDFSQAMGISAHNKYESDNAGYLKMMFEIIRQKSFNPIADQLKMWDICIFNYLIGNTDNHIKNVSLLYDEELKTVCLAPAYDILSTVIYTSSTRDMAFSIGNEYDIKKITRDSFRREAANIGLGEQMAMKRFDYLANAFPDALNKACDELLGKGFNKAIDIYERIRDKRREFIS</sequence>
<comment type="caution">
    <text evidence="6">The sequence shown here is derived from an EMBL/GenBank/DDBJ whole genome shotgun (WGS) entry which is preliminary data.</text>
</comment>
<dbReference type="InterPro" id="IPR017508">
    <property type="entry name" value="HipA_N1"/>
</dbReference>
<name>A0A3R5WM77_9FIRM</name>
<keyword evidence="2" id="KW-0808">Transferase</keyword>
<dbReference type="Proteomes" id="UP000283295">
    <property type="component" value="Unassembled WGS sequence"/>
</dbReference>
<dbReference type="InterPro" id="IPR052028">
    <property type="entry name" value="HipA_Ser/Thr_kinase"/>
</dbReference>
<dbReference type="NCBIfam" id="TIGR03071">
    <property type="entry name" value="couple_hipA"/>
    <property type="match status" value="1"/>
</dbReference>
<organism evidence="6 7">
    <name type="scientific">Coprococcus eutactus</name>
    <dbReference type="NCBI Taxonomy" id="33043"/>
    <lineage>
        <taxon>Bacteria</taxon>
        <taxon>Bacillati</taxon>
        <taxon>Bacillota</taxon>
        <taxon>Clostridia</taxon>
        <taxon>Lachnospirales</taxon>
        <taxon>Lachnospiraceae</taxon>
        <taxon>Coprococcus</taxon>
    </lineage>
</organism>
<dbReference type="InterPro" id="IPR012893">
    <property type="entry name" value="HipA-like_C"/>
</dbReference>
<feature type="domain" description="HipA N-terminal subdomain 1" evidence="5">
    <location>
        <begin position="15"/>
        <end position="106"/>
    </location>
</feature>
<dbReference type="EMBL" id="QRVK01000058">
    <property type="protein sequence ID" value="RGS35782.1"/>
    <property type="molecule type" value="Genomic_DNA"/>
</dbReference>
<accession>A0A3R5WM77</accession>
<dbReference type="GO" id="GO:0005829">
    <property type="term" value="C:cytosol"/>
    <property type="evidence" value="ECO:0007669"/>
    <property type="project" value="TreeGrafter"/>
</dbReference>
<evidence type="ECO:0000313" key="6">
    <source>
        <dbReference type="EMBL" id="RGS35782.1"/>
    </source>
</evidence>
<feature type="domain" description="HipA-like C-terminal" evidence="4">
    <location>
        <begin position="147"/>
        <end position="394"/>
    </location>
</feature>
<proteinExistence type="inferred from homology"/>
<evidence type="ECO:0000256" key="2">
    <source>
        <dbReference type="ARBA" id="ARBA00022679"/>
    </source>
</evidence>
<dbReference type="CDD" id="cd17793">
    <property type="entry name" value="HipA"/>
    <property type="match status" value="1"/>
</dbReference>
<evidence type="ECO:0000313" key="7">
    <source>
        <dbReference type="Proteomes" id="UP000283295"/>
    </source>
</evidence>
<evidence type="ECO:0000256" key="1">
    <source>
        <dbReference type="ARBA" id="ARBA00010164"/>
    </source>
</evidence>
<comment type="similarity">
    <text evidence="1">Belongs to the HipA Ser/Thr kinase family.</text>
</comment>
<evidence type="ECO:0000256" key="3">
    <source>
        <dbReference type="ARBA" id="ARBA00022777"/>
    </source>
</evidence>
<keyword evidence="3" id="KW-0418">Kinase</keyword>
<evidence type="ECO:0000259" key="4">
    <source>
        <dbReference type="Pfam" id="PF07804"/>
    </source>
</evidence>
<gene>
    <name evidence="6" type="ORF">DWX94_13340</name>
</gene>